<evidence type="ECO:0000313" key="1">
    <source>
        <dbReference type="EMBL" id="JAD54163.1"/>
    </source>
</evidence>
<sequence length="56" mass="6074">MGRDGGHRRRSCSHGRRCAAQLLEIAAWKSMAAAAAAASRFLPHSRLELAAWRSVA</sequence>
<dbReference type="EMBL" id="GBRH01243732">
    <property type="protein sequence ID" value="JAD54163.1"/>
    <property type="molecule type" value="Transcribed_RNA"/>
</dbReference>
<reference evidence="1" key="2">
    <citation type="journal article" date="2015" name="Data Brief">
        <title>Shoot transcriptome of the giant reed, Arundo donax.</title>
        <authorList>
            <person name="Barrero R.A."/>
            <person name="Guerrero F.D."/>
            <person name="Moolhuijzen P."/>
            <person name="Goolsby J.A."/>
            <person name="Tidwell J."/>
            <person name="Bellgard S.E."/>
            <person name="Bellgard M.I."/>
        </authorList>
    </citation>
    <scope>NUCLEOTIDE SEQUENCE</scope>
    <source>
        <tissue evidence="1">Shoot tissue taken approximately 20 cm above the soil surface</tissue>
    </source>
</reference>
<protein>
    <submittedName>
        <fullName evidence="1">Uncharacterized protein</fullName>
    </submittedName>
</protein>
<dbReference type="AlphaFoldDB" id="A0A0A9AWD8"/>
<name>A0A0A9AWD8_ARUDO</name>
<accession>A0A0A9AWD8</accession>
<organism evidence="1">
    <name type="scientific">Arundo donax</name>
    <name type="common">Giant reed</name>
    <name type="synonym">Donax arundinaceus</name>
    <dbReference type="NCBI Taxonomy" id="35708"/>
    <lineage>
        <taxon>Eukaryota</taxon>
        <taxon>Viridiplantae</taxon>
        <taxon>Streptophyta</taxon>
        <taxon>Embryophyta</taxon>
        <taxon>Tracheophyta</taxon>
        <taxon>Spermatophyta</taxon>
        <taxon>Magnoliopsida</taxon>
        <taxon>Liliopsida</taxon>
        <taxon>Poales</taxon>
        <taxon>Poaceae</taxon>
        <taxon>PACMAD clade</taxon>
        <taxon>Arundinoideae</taxon>
        <taxon>Arundineae</taxon>
        <taxon>Arundo</taxon>
    </lineage>
</organism>
<reference evidence="1" key="1">
    <citation type="submission" date="2014-09" db="EMBL/GenBank/DDBJ databases">
        <authorList>
            <person name="Magalhaes I.L.F."/>
            <person name="Oliveira U."/>
            <person name="Santos F.R."/>
            <person name="Vidigal T.H.D.A."/>
            <person name="Brescovit A.D."/>
            <person name="Santos A.J."/>
        </authorList>
    </citation>
    <scope>NUCLEOTIDE SEQUENCE</scope>
    <source>
        <tissue evidence="1">Shoot tissue taken approximately 20 cm above the soil surface</tissue>
    </source>
</reference>
<proteinExistence type="predicted"/>